<sequence>MVRPRARRGNDDLGPVIDRTGRVEGRTVTASSRAVRGRHSTSNIPSTSAPIGPATPIPFRTRPSTTSHRSYTPVPYDLYGYSQPPQTSYDPYAHAPSLLICMPGLDPTQYFSKTQIPLNEDRSILKSRSSYVSLTSWTPSDLAVSDLDISDSSISINGQNSASVAESPGSALFTEQRATCYVLYLLRSSLFTDKSGNNVLGKMWPLVKNAWIYLYFPMFAHLVRPGAKLCKPYI</sequence>
<gene>
    <name evidence="1" type="ORF">M9H77_12624</name>
</gene>
<evidence type="ECO:0000313" key="1">
    <source>
        <dbReference type="EMBL" id="KAI5672260.1"/>
    </source>
</evidence>
<protein>
    <submittedName>
        <fullName evidence="1">Uncharacterized protein</fullName>
    </submittedName>
</protein>
<keyword evidence="2" id="KW-1185">Reference proteome</keyword>
<comment type="caution">
    <text evidence="1">The sequence shown here is derived from an EMBL/GenBank/DDBJ whole genome shotgun (WGS) entry which is preliminary data.</text>
</comment>
<proteinExistence type="predicted"/>
<evidence type="ECO:0000313" key="2">
    <source>
        <dbReference type="Proteomes" id="UP001060085"/>
    </source>
</evidence>
<organism evidence="1 2">
    <name type="scientific">Catharanthus roseus</name>
    <name type="common">Madagascar periwinkle</name>
    <name type="synonym">Vinca rosea</name>
    <dbReference type="NCBI Taxonomy" id="4058"/>
    <lineage>
        <taxon>Eukaryota</taxon>
        <taxon>Viridiplantae</taxon>
        <taxon>Streptophyta</taxon>
        <taxon>Embryophyta</taxon>
        <taxon>Tracheophyta</taxon>
        <taxon>Spermatophyta</taxon>
        <taxon>Magnoliopsida</taxon>
        <taxon>eudicotyledons</taxon>
        <taxon>Gunneridae</taxon>
        <taxon>Pentapetalae</taxon>
        <taxon>asterids</taxon>
        <taxon>lamiids</taxon>
        <taxon>Gentianales</taxon>
        <taxon>Apocynaceae</taxon>
        <taxon>Rauvolfioideae</taxon>
        <taxon>Vinceae</taxon>
        <taxon>Catharanthinae</taxon>
        <taxon>Catharanthus</taxon>
    </lineage>
</organism>
<dbReference type="Proteomes" id="UP001060085">
    <property type="component" value="Linkage Group LG03"/>
</dbReference>
<dbReference type="EMBL" id="CM044703">
    <property type="protein sequence ID" value="KAI5672260.1"/>
    <property type="molecule type" value="Genomic_DNA"/>
</dbReference>
<reference evidence="2" key="1">
    <citation type="journal article" date="2023" name="Nat. Plants">
        <title>Single-cell RNA sequencing provides a high-resolution roadmap for understanding the multicellular compartmentation of specialized metabolism.</title>
        <authorList>
            <person name="Sun S."/>
            <person name="Shen X."/>
            <person name="Li Y."/>
            <person name="Li Y."/>
            <person name="Wang S."/>
            <person name="Li R."/>
            <person name="Zhang H."/>
            <person name="Shen G."/>
            <person name="Guo B."/>
            <person name="Wei J."/>
            <person name="Xu J."/>
            <person name="St-Pierre B."/>
            <person name="Chen S."/>
            <person name="Sun C."/>
        </authorList>
    </citation>
    <scope>NUCLEOTIDE SEQUENCE [LARGE SCALE GENOMIC DNA]</scope>
</reference>
<name>A0ACC0BHV3_CATRO</name>
<accession>A0ACC0BHV3</accession>